<organism evidence="2 3">
    <name type="scientific">Deinandra increscens subsp. villosa</name>
    <dbReference type="NCBI Taxonomy" id="3103831"/>
    <lineage>
        <taxon>Eukaryota</taxon>
        <taxon>Viridiplantae</taxon>
        <taxon>Streptophyta</taxon>
        <taxon>Embryophyta</taxon>
        <taxon>Tracheophyta</taxon>
        <taxon>Spermatophyta</taxon>
        <taxon>Magnoliopsida</taxon>
        <taxon>eudicotyledons</taxon>
        <taxon>Gunneridae</taxon>
        <taxon>Pentapetalae</taxon>
        <taxon>asterids</taxon>
        <taxon>campanulids</taxon>
        <taxon>Asterales</taxon>
        <taxon>Asteraceae</taxon>
        <taxon>Asteroideae</taxon>
        <taxon>Heliantheae alliance</taxon>
        <taxon>Madieae</taxon>
        <taxon>Madiinae</taxon>
        <taxon>Deinandra</taxon>
    </lineage>
</organism>
<accession>A0AAP0CUE4</accession>
<gene>
    <name evidence="2" type="ORF">SSX86_020232</name>
</gene>
<proteinExistence type="predicted"/>
<evidence type="ECO:0000313" key="3">
    <source>
        <dbReference type="Proteomes" id="UP001408789"/>
    </source>
</evidence>
<comment type="caution">
    <text evidence="2">The sequence shown here is derived from an EMBL/GenBank/DDBJ whole genome shotgun (WGS) entry which is preliminary data.</text>
</comment>
<sequence>MVAIFFVYAIGCFVCFSKDLEKSNQQWVYRNLRRTHSNIIHSSATARLRQLHLRLRQMLPVPVLGRFHKRRAMFSRSFDVYFPRNSAQVQPPPPDVTKLYIWSSSYESVTDGAIGAEMVVVDEHGGRDG</sequence>
<dbReference type="Proteomes" id="UP001408789">
    <property type="component" value="Unassembled WGS sequence"/>
</dbReference>
<name>A0AAP0CUE4_9ASTR</name>
<protein>
    <submittedName>
        <fullName evidence="2">Uncharacterized protein</fullName>
    </submittedName>
</protein>
<feature type="signal peptide" evidence="1">
    <location>
        <begin position="1"/>
        <end position="17"/>
    </location>
</feature>
<evidence type="ECO:0000256" key="1">
    <source>
        <dbReference type="SAM" id="SignalP"/>
    </source>
</evidence>
<keyword evidence="3" id="KW-1185">Reference proteome</keyword>
<keyword evidence="1" id="KW-0732">Signal</keyword>
<feature type="chain" id="PRO_5042921905" evidence="1">
    <location>
        <begin position="18"/>
        <end position="129"/>
    </location>
</feature>
<dbReference type="AlphaFoldDB" id="A0AAP0CUE4"/>
<reference evidence="2 3" key="1">
    <citation type="submission" date="2024-04" db="EMBL/GenBank/DDBJ databases">
        <title>The reference genome of an endangered Asteraceae, Deinandra increscens subsp. villosa, native to the Central Coast of California.</title>
        <authorList>
            <person name="Guilliams M."/>
            <person name="Hasenstab-Lehman K."/>
            <person name="Meyer R."/>
            <person name="Mcevoy S."/>
        </authorList>
    </citation>
    <scope>NUCLEOTIDE SEQUENCE [LARGE SCALE GENOMIC DNA]</scope>
    <source>
        <tissue evidence="2">Leaf</tissue>
    </source>
</reference>
<evidence type="ECO:0000313" key="2">
    <source>
        <dbReference type="EMBL" id="KAK9059528.1"/>
    </source>
</evidence>
<dbReference type="EMBL" id="JBCNJP010000020">
    <property type="protein sequence ID" value="KAK9059528.1"/>
    <property type="molecule type" value="Genomic_DNA"/>
</dbReference>